<feature type="signal peptide" evidence="1">
    <location>
        <begin position="1"/>
        <end position="28"/>
    </location>
</feature>
<name>A0AAJ6AYC0_9HYPH</name>
<organism evidence="2 3">
    <name type="scientific">Candidatus Devosia phytovorans</name>
    <dbReference type="NCBI Taxonomy" id="3121372"/>
    <lineage>
        <taxon>Bacteria</taxon>
        <taxon>Pseudomonadati</taxon>
        <taxon>Pseudomonadota</taxon>
        <taxon>Alphaproteobacteria</taxon>
        <taxon>Hyphomicrobiales</taxon>
        <taxon>Devosiaceae</taxon>
        <taxon>Devosia</taxon>
    </lineage>
</organism>
<dbReference type="EMBL" id="CP119312">
    <property type="protein sequence ID" value="WEK02767.1"/>
    <property type="molecule type" value="Genomic_DNA"/>
</dbReference>
<reference evidence="2" key="1">
    <citation type="submission" date="2023-03" db="EMBL/GenBank/DDBJ databases">
        <title>Andean soil-derived lignocellulolytic bacterial consortium as a source of novel taxa and putative plastic-active enzymes.</title>
        <authorList>
            <person name="Diaz-Garcia L."/>
            <person name="Chuvochina M."/>
            <person name="Feuerriegel G."/>
            <person name="Bunk B."/>
            <person name="Sproer C."/>
            <person name="Streit W.R."/>
            <person name="Rodriguez L.M."/>
            <person name="Overmann J."/>
            <person name="Jimenez D.J."/>
        </authorList>
    </citation>
    <scope>NUCLEOTIDE SEQUENCE</scope>
    <source>
        <strain evidence="2">MAG 4196</strain>
    </source>
</reference>
<gene>
    <name evidence="2" type="ORF">P0Y65_11160</name>
</gene>
<evidence type="ECO:0000313" key="3">
    <source>
        <dbReference type="Proteomes" id="UP001217476"/>
    </source>
</evidence>
<protein>
    <recommendedName>
        <fullName evidence="4">PepSY domain-containing protein</fullName>
    </recommendedName>
</protein>
<sequence>MKTVTLKTLVPIVVALLLGLASAGTAQAQACIDSSAEIQALISSGQIISQYEAVASAGYSADQILNFRLCDQGGRYVWIIGVLSADGTAQNLTVSAQ</sequence>
<feature type="chain" id="PRO_5042554212" description="PepSY domain-containing protein" evidence="1">
    <location>
        <begin position="29"/>
        <end position="97"/>
    </location>
</feature>
<evidence type="ECO:0000313" key="2">
    <source>
        <dbReference type="EMBL" id="WEK02767.1"/>
    </source>
</evidence>
<evidence type="ECO:0000256" key="1">
    <source>
        <dbReference type="SAM" id="SignalP"/>
    </source>
</evidence>
<keyword evidence="1" id="KW-0732">Signal</keyword>
<dbReference type="Proteomes" id="UP001217476">
    <property type="component" value="Chromosome"/>
</dbReference>
<evidence type="ECO:0008006" key="4">
    <source>
        <dbReference type="Google" id="ProtNLM"/>
    </source>
</evidence>
<dbReference type="AlphaFoldDB" id="A0AAJ6AYC0"/>
<proteinExistence type="predicted"/>
<accession>A0AAJ6AYC0</accession>